<evidence type="ECO:0000256" key="1">
    <source>
        <dbReference type="ARBA" id="ARBA00004401"/>
    </source>
</evidence>
<protein>
    <submittedName>
        <fullName evidence="5">C-type lectin domain family 2 member B</fullName>
    </submittedName>
</protein>
<comment type="caution">
    <text evidence="5">The sequence shown here is derived from an EMBL/GenBank/DDBJ whole genome shotgun (WGS) entry which is preliminary data.</text>
</comment>
<keyword evidence="3" id="KW-0812">Transmembrane</keyword>
<sequence length="178" mass="20510">MKNIVNNFASSALQEEVPETDSKKQGVNKYKVSIIGLLVIISILVALIIYDKSSPSTQYFCPDDWIGFQKNCYYFSKQEGDWNSSRHNCSTQHADLTVIDSREEMDFLRQQRCVFDLWIGLEMTENQTGTWVNGGIFNKWFDVKGNEKCAYLSDDGVATARCYAERKWICRKKKKSTT</sequence>
<evidence type="ECO:0000256" key="3">
    <source>
        <dbReference type="SAM" id="Phobius"/>
    </source>
</evidence>
<keyword evidence="6" id="KW-1185">Reference proteome</keyword>
<dbReference type="SUPFAM" id="SSF56436">
    <property type="entry name" value="C-type lectin-like"/>
    <property type="match status" value="1"/>
</dbReference>
<dbReference type="GO" id="GO:0005886">
    <property type="term" value="C:plasma membrane"/>
    <property type="evidence" value="ECO:0007669"/>
    <property type="project" value="UniProtKB-SubCell"/>
</dbReference>
<name>A0A7J7Z105_MYOMY</name>
<dbReference type="InterPro" id="IPR050828">
    <property type="entry name" value="C-type_lectin/matrix_domain"/>
</dbReference>
<evidence type="ECO:0000313" key="6">
    <source>
        <dbReference type="Proteomes" id="UP000527355"/>
    </source>
</evidence>
<evidence type="ECO:0000313" key="5">
    <source>
        <dbReference type="EMBL" id="KAF6367947.1"/>
    </source>
</evidence>
<dbReference type="InterPro" id="IPR016186">
    <property type="entry name" value="C-type_lectin-like/link_sf"/>
</dbReference>
<evidence type="ECO:0000256" key="2">
    <source>
        <dbReference type="ARBA" id="ARBA00022734"/>
    </source>
</evidence>
<dbReference type="PROSITE" id="PS50041">
    <property type="entry name" value="C_TYPE_LECTIN_2"/>
    <property type="match status" value="1"/>
</dbReference>
<keyword evidence="3" id="KW-1133">Transmembrane helix</keyword>
<keyword evidence="2 5" id="KW-0430">Lectin</keyword>
<organism evidence="5 6">
    <name type="scientific">Myotis myotis</name>
    <name type="common">Greater mouse-eared bat</name>
    <name type="synonym">Vespertilio myotis</name>
    <dbReference type="NCBI Taxonomy" id="51298"/>
    <lineage>
        <taxon>Eukaryota</taxon>
        <taxon>Metazoa</taxon>
        <taxon>Chordata</taxon>
        <taxon>Craniata</taxon>
        <taxon>Vertebrata</taxon>
        <taxon>Euteleostomi</taxon>
        <taxon>Mammalia</taxon>
        <taxon>Eutheria</taxon>
        <taxon>Laurasiatheria</taxon>
        <taxon>Chiroptera</taxon>
        <taxon>Yangochiroptera</taxon>
        <taxon>Vespertilionidae</taxon>
        <taxon>Myotis</taxon>
    </lineage>
</organism>
<dbReference type="Pfam" id="PF00059">
    <property type="entry name" value="Lectin_C"/>
    <property type="match status" value="1"/>
</dbReference>
<dbReference type="PANTHER" id="PTHR45710:SF15">
    <property type="entry name" value="C-TYPE LECTIN DOMAIN FAMILY 2 MEMBER B"/>
    <property type="match status" value="1"/>
</dbReference>
<dbReference type="Gene3D" id="3.10.100.10">
    <property type="entry name" value="Mannose-Binding Protein A, subunit A"/>
    <property type="match status" value="1"/>
</dbReference>
<feature type="domain" description="C-type lectin" evidence="4">
    <location>
        <begin position="68"/>
        <end position="171"/>
    </location>
</feature>
<dbReference type="SMART" id="SM00034">
    <property type="entry name" value="CLECT"/>
    <property type="match status" value="1"/>
</dbReference>
<comment type="subcellular location">
    <subcellularLocation>
        <location evidence="1">Cell membrane</location>
        <topology evidence="1">Single-pass type II membrane protein</topology>
    </subcellularLocation>
</comment>
<dbReference type="AlphaFoldDB" id="A0A7J7Z105"/>
<dbReference type="VEuPathDB" id="HostDB:GeneID_118651437"/>
<dbReference type="GO" id="GO:0030246">
    <property type="term" value="F:carbohydrate binding"/>
    <property type="evidence" value="ECO:0007669"/>
    <property type="project" value="UniProtKB-KW"/>
</dbReference>
<dbReference type="InterPro" id="IPR001304">
    <property type="entry name" value="C-type_lectin-like"/>
</dbReference>
<dbReference type="InterPro" id="IPR033992">
    <property type="entry name" value="NKR-like_CTLD"/>
</dbReference>
<reference evidence="5 6" key="1">
    <citation type="journal article" date="2020" name="Nature">
        <title>Six reference-quality genomes reveal evolution of bat adaptations.</title>
        <authorList>
            <person name="Jebb D."/>
            <person name="Huang Z."/>
            <person name="Pippel M."/>
            <person name="Hughes G.M."/>
            <person name="Lavrichenko K."/>
            <person name="Devanna P."/>
            <person name="Winkler S."/>
            <person name="Jermiin L.S."/>
            <person name="Skirmuntt E.C."/>
            <person name="Katzourakis A."/>
            <person name="Burkitt-Gray L."/>
            <person name="Ray D.A."/>
            <person name="Sullivan K.A.M."/>
            <person name="Roscito J.G."/>
            <person name="Kirilenko B.M."/>
            <person name="Davalos L.M."/>
            <person name="Corthals A.P."/>
            <person name="Power M.L."/>
            <person name="Jones G."/>
            <person name="Ransome R.D."/>
            <person name="Dechmann D.K.N."/>
            <person name="Locatelli A.G."/>
            <person name="Puechmaille S.J."/>
            <person name="Fedrigo O."/>
            <person name="Jarvis E.D."/>
            <person name="Hiller M."/>
            <person name="Vernes S.C."/>
            <person name="Myers E.W."/>
            <person name="Teeling E.C."/>
        </authorList>
    </citation>
    <scope>NUCLEOTIDE SEQUENCE [LARGE SCALE GENOMIC DNA]</scope>
    <source>
        <strain evidence="5">MMyoMyo1</strain>
        <tissue evidence="5">Flight muscle</tissue>
    </source>
</reference>
<dbReference type="Proteomes" id="UP000527355">
    <property type="component" value="Unassembled WGS sequence"/>
</dbReference>
<evidence type="ECO:0000259" key="4">
    <source>
        <dbReference type="PROSITE" id="PS50041"/>
    </source>
</evidence>
<dbReference type="InterPro" id="IPR016187">
    <property type="entry name" value="CTDL_fold"/>
</dbReference>
<dbReference type="PANTHER" id="PTHR45710">
    <property type="entry name" value="C-TYPE LECTIN DOMAIN-CONTAINING PROTEIN 180"/>
    <property type="match status" value="1"/>
</dbReference>
<accession>A0A7J7Z105</accession>
<proteinExistence type="predicted"/>
<keyword evidence="3" id="KW-0472">Membrane</keyword>
<feature type="transmembrane region" description="Helical" evidence="3">
    <location>
        <begin position="32"/>
        <end position="50"/>
    </location>
</feature>
<dbReference type="OrthoDB" id="8935730at2759"/>
<dbReference type="EMBL" id="JABWUV010000003">
    <property type="protein sequence ID" value="KAF6367947.1"/>
    <property type="molecule type" value="Genomic_DNA"/>
</dbReference>
<gene>
    <name evidence="5" type="ORF">mMyoMyo1_002962</name>
</gene>
<dbReference type="CDD" id="cd03593">
    <property type="entry name" value="CLECT_NK_receptors_like"/>
    <property type="match status" value="1"/>
</dbReference>